<dbReference type="SUPFAM" id="SSF51445">
    <property type="entry name" value="(Trans)glycosidases"/>
    <property type="match status" value="1"/>
</dbReference>
<dbReference type="Pfam" id="PF16875">
    <property type="entry name" value="Glyco_hydro_36N"/>
    <property type="match status" value="1"/>
</dbReference>
<evidence type="ECO:0000256" key="2">
    <source>
        <dbReference type="ARBA" id="ARBA00012755"/>
    </source>
</evidence>
<dbReference type="Proteomes" id="UP000009222">
    <property type="component" value="Chromosome"/>
</dbReference>
<evidence type="ECO:0000256" key="5">
    <source>
        <dbReference type="PIRNR" id="PIRNR005536"/>
    </source>
</evidence>
<dbReference type="PANTHER" id="PTHR43053">
    <property type="entry name" value="GLYCOSIDASE FAMILY 31"/>
    <property type="match status" value="1"/>
</dbReference>
<dbReference type="InterPro" id="IPR013785">
    <property type="entry name" value="Aldolase_TIM"/>
</dbReference>
<keyword evidence="3 5" id="KW-0378">Hydrolase</keyword>
<dbReference type="CDD" id="cd14791">
    <property type="entry name" value="GH36"/>
    <property type="match status" value="1"/>
</dbReference>
<comment type="catalytic activity">
    <reaction evidence="1 5">
        <text>Hydrolysis of terminal, non-reducing alpha-D-galactose residues in alpha-D-galactosides, including galactose oligosaccharides, galactomannans and galactolipids.</text>
        <dbReference type="EC" id="3.2.1.22"/>
    </reaction>
</comment>
<dbReference type="InterPro" id="IPR031705">
    <property type="entry name" value="Glyco_hydro_36_C"/>
</dbReference>
<reference evidence="10 11" key="2">
    <citation type="journal article" date="2011" name="ISME J.">
        <title>RNA-seq reveals cooperative metabolic interactions between two termite-gut spirochete species in co-culture.</title>
        <authorList>
            <person name="Rosenthal A.Z."/>
            <person name="Matson E.G."/>
            <person name="Eldar A."/>
            <person name="Leadbetter J.R."/>
        </authorList>
    </citation>
    <scope>NUCLEOTIDE SEQUENCE [LARGE SCALE GENOMIC DNA]</scope>
    <source>
        <strain evidence="11">ATCC BAA-888 / DSM 13862 / ZAS-9</strain>
    </source>
</reference>
<dbReference type="InterPro" id="IPR031704">
    <property type="entry name" value="Glyco_hydro_36_N"/>
</dbReference>
<dbReference type="Pfam" id="PF02065">
    <property type="entry name" value="Melibiase"/>
    <property type="match status" value="1"/>
</dbReference>
<dbReference type="FunFam" id="3.20.20.70:FF:000118">
    <property type="entry name" value="Alpha-galactosidase"/>
    <property type="match status" value="1"/>
</dbReference>
<organism evidence="10 11">
    <name type="scientific">Leadbettera azotonutricia (strain ATCC BAA-888 / DSM 13862 / ZAS-9)</name>
    <name type="common">Treponema azotonutricium</name>
    <dbReference type="NCBI Taxonomy" id="545695"/>
    <lineage>
        <taxon>Bacteria</taxon>
        <taxon>Pseudomonadati</taxon>
        <taxon>Spirochaetota</taxon>
        <taxon>Spirochaetia</taxon>
        <taxon>Spirochaetales</taxon>
        <taxon>Breznakiellaceae</taxon>
        <taxon>Leadbettera</taxon>
    </lineage>
</organism>
<feature type="domain" description="Glycosyl hydrolase family 36 C-terminal" evidence="8">
    <location>
        <begin position="650"/>
        <end position="743"/>
    </location>
</feature>
<dbReference type="PROSITE" id="PS00512">
    <property type="entry name" value="ALPHA_GALACTOSIDASE"/>
    <property type="match status" value="1"/>
</dbReference>
<feature type="binding site" evidence="7">
    <location>
        <position position="549"/>
    </location>
    <ligand>
        <name>substrate</name>
    </ligand>
</feature>
<feature type="binding site" evidence="7">
    <location>
        <position position="527"/>
    </location>
    <ligand>
        <name>substrate</name>
    </ligand>
</feature>
<feature type="binding site" evidence="7">
    <location>
        <position position="199"/>
    </location>
    <ligand>
        <name>substrate</name>
    </ligand>
</feature>
<name>F5Y819_LEAAZ</name>
<dbReference type="InterPro" id="IPR017853">
    <property type="entry name" value="GH"/>
</dbReference>
<dbReference type="GO" id="GO:0016052">
    <property type="term" value="P:carbohydrate catabolic process"/>
    <property type="evidence" value="ECO:0007669"/>
    <property type="project" value="InterPro"/>
</dbReference>
<dbReference type="PRINTS" id="PR00743">
    <property type="entry name" value="GLHYDRLASE36"/>
</dbReference>
<dbReference type="AlphaFoldDB" id="F5Y819"/>
<dbReference type="Pfam" id="PF16874">
    <property type="entry name" value="Glyco_hydro_36C"/>
    <property type="match status" value="1"/>
</dbReference>
<dbReference type="STRING" id="545695.TREAZ_2287"/>
<dbReference type="GO" id="GO:0004557">
    <property type="term" value="F:alpha-galactosidase activity"/>
    <property type="evidence" value="ECO:0007669"/>
    <property type="project" value="UniProtKB-UniRule"/>
</dbReference>
<dbReference type="InterPro" id="IPR002252">
    <property type="entry name" value="Glyco_hydro_36"/>
</dbReference>
<dbReference type="InterPro" id="IPR038417">
    <property type="entry name" value="Alpga-gal_N_sf"/>
</dbReference>
<protein>
    <recommendedName>
        <fullName evidence="2 5">Alpha-galactosidase</fullName>
        <ecNumber evidence="2 5">3.2.1.22</ecNumber>
    </recommendedName>
</protein>
<dbReference type="PANTHER" id="PTHR43053:SF3">
    <property type="entry name" value="ALPHA-GALACTOSIDASE C-RELATED"/>
    <property type="match status" value="1"/>
</dbReference>
<evidence type="ECO:0000256" key="6">
    <source>
        <dbReference type="PIRSR" id="PIRSR005536-1"/>
    </source>
</evidence>
<feature type="binding site" evidence="7">
    <location>
        <position position="452"/>
    </location>
    <ligand>
        <name>substrate</name>
    </ligand>
</feature>
<dbReference type="RefSeq" id="WP_015709766.1">
    <property type="nucleotide sequence ID" value="NC_015577.1"/>
</dbReference>
<dbReference type="HOGENOM" id="CLU_009640_2_1_12"/>
<dbReference type="OrthoDB" id="9758822at2"/>
<dbReference type="Gene3D" id="2.60.40.1180">
    <property type="entry name" value="Golgi alpha-mannosidase II"/>
    <property type="match status" value="1"/>
</dbReference>
<dbReference type="eggNOG" id="COG3345">
    <property type="taxonomic scope" value="Bacteria"/>
</dbReference>
<reference evidence="11" key="1">
    <citation type="submission" date="2009-12" db="EMBL/GenBank/DDBJ databases">
        <title>Complete sequence of Treponema azotonutricium strain ZAS-9.</title>
        <authorList>
            <person name="Tetu S.G."/>
            <person name="Matson E."/>
            <person name="Ren Q."/>
            <person name="Seshadri R."/>
            <person name="Elbourne L."/>
            <person name="Hassan K.A."/>
            <person name="Durkin A."/>
            <person name="Radune D."/>
            <person name="Mohamoud Y."/>
            <person name="Shay R."/>
            <person name="Jin S."/>
            <person name="Zhang X."/>
            <person name="Lucey K."/>
            <person name="Ballor N.R."/>
            <person name="Ottesen E."/>
            <person name="Rosenthal R."/>
            <person name="Allen A."/>
            <person name="Leadbetter J.R."/>
            <person name="Paulsen I.T."/>
        </authorList>
    </citation>
    <scope>NUCLEOTIDE SEQUENCE [LARGE SCALE GENOMIC DNA]</scope>
    <source>
        <strain evidence="11">ATCC BAA-888 / DSM 13862 / ZAS-9</strain>
    </source>
</reference>
<sequence>MPITVKNSQFRLDSRSTSYIFSLYLDKYPCHHYWGKTLPKDADLSYLAANRVAYRPSFTTPIPNTATFLAELQLEFSVLGNGDHRTPVFHAAYADGSTVSDFVYESHRIIKGKPRLRGLPATYAEKDSEAETLELILKDTLTGLRVILAYTVFEEYDAIARSIRYENTGQDDIEILSPGSMGMDFSGQDFRILHLHGDWMRERQIEYIPVAHGIFNADSKRGHSSHMQNPFVALLRGKNAAEQPDDYATENSGEVYGFSLVYSGNFSAVVEGSPQGGTRVVMGINPFNFSWNLKKGESFQTPEVVIVYSDKGLGGMSLRYHKLYRERLARGKHRDAPRPMVINNWEATGMEFTEQKIIDIAKAGSGLGIEMFVLDDGWFGKRDKDDSSLGDWFTYKEKLPGGLGNLIKTVNGFGMKFGLWFEPEMVSPDSDLYRAHPDWCLHAEGRHRTTGRDQLVLNLSKAEARDYLFDSITAILKSGNIEYVKWDCNRNITETSSRDQQHRHMLGVYDLMERLVSTFPDILFESCSGGGGRFDPGILYYMPQNWTSDNTDPIDRLRIQYGTSLVYPPSAMTAHVGKIKVGETGMNRFMHTCALAAMGFNFGFELDLSKLSEDERTQAIGYVKTYQSIREVVQYGDFYRLENPFSAATASWMTVSPDKSRAAAFFFQTRKRRNDEERRIRLKGLEPSRLYKCSEGAVPPNQKEVWGSNNGSQRPAYYGAELMEVGIRIPEDGYEYAARMLILE</sequence>
<dbReference type="InParanoid" id="F5Y819"/>
<feature type="domain" description="Glycosyl hydrolase family 36 N-terminal" evidence="9">
    <location>
        <begin position="28"/>
        <end position="294"/>
    </location>
</feature>
<evidence type="ECO:0000256" key="3">
    <source>
        <dbReference type="ARBA" id="ARBA00022801"/>
    </source>
</evidence>
<evidence type="ECO:0000256" key="1">
    <source>
        <dbReference type="ARBA" id="ARBA00001255"/>
    </source>
</evidence>
<evidence type="ECO:0000256" key="7">
    <source>
        <dbReference type="PIRSR" id="PIRSR005536-2"/>
    </source>
</evidence>
<keyword evidence="11" id="KW-1185">Reference proteome</keyword>
<dbReference type="InterPro" id="IPR000111">
    <property type="entry name" value="Glyco_hydro_27/36_CS"/>
</dbReference>
<evidence type="ECO:0000313" key="10">
    <source>
        <dbReference type="EMBL" id="AEF80096.1"/>
    </source>
</evidence>
<feature type="binding site" evidence="7">
    <location>
        <begin position="375"/>
        <end position="376"/>
    </location>
    <ligand>
        <name>substrate</name>
    </ligand>
</feature>
<dbReference type="KEGG" id="taz:TREAZ_2287"/>
<dbReference type="Gene3D" id="2.70.98.60">
    <property type="entry name" value="alpha-galactosidase from lactobacil brevis"/>
    <property type="match status" value="1"/>
</dbReference>
<evidence type="ECO:0000259" key="9">
    <source>
        <dbReference type="Pfam" id="PF16875"/>
    </source>
</evidence>
<feature type="binding site" evidence="7">
    <location>
        <begin position="485"/>
        <end position="489"/>
    </location>
    <ligand>
        <name>substrate</name>
    </ligand>
</feature>
<keyword evidence="4 5" id="KW-0326">Glycosidase</keyword>
<dbReference type="EMBL" id="CP001841">
    <property type="protein sequence ID" value="AEF80096.1"/>
    <property type="molecule type" value="Genomic_DNA"/>
</dbReference>
<dbReference type="EC" id="3.2.1.22" evidence="2 5"/>
<dbReference type="InterPro" id="IPR050985">
    <property type="entry name" value="Alpha-glycosidase_related"/>
</dbReference>
<evidence type="ECO:0000313" key="11">
    <source>
        <dbReference type="Proteomes" id="UP000009222"/>
    </source>
</evidence>
<dbReference type="PIRSF" id="PIRSF005536">
    <property type="entry name" value="Agal"/>
    <property type="match status" value="1"/>
</dbReference>
<dbReference type="InterPro" id="IPR013780">
    <property type="entry name" value="Glyco_hydro_b"/>
</dbReference>
<comment type="similarity">
    <text evidence="5">Belongs to the glycosyl hydrolase.</text>
</comment>
<proteinExistence type="inferred from homology"/>
<evidence type="ECO:0000259" key="8">
    <source>
        <dbReference type="Pfam" id="PF16874"/>
    </source>
</evidence>
<evidence type="ECO:0000256" key="4">
    <source>
        <dbReference type="ARBA" id="ARBA00023295"/>
    </source>
</evidence>
<dbReference type="Gene3D" id="3.20.20.70">
    <property type="entry name" value="Aldolase class I"/>
    <property type="match status" value="1"/>
</dbReference>
<feature type="active site" description="Nucleophile" evidence="6">
    <location>
        <position position="487"/>
    </location>
</feature>
<accession>F5Y819</accession>
<gene>
    <name evidence="10" type="ordered locus">TREAZ_2287</name>
</gene>
<feature type="active site" description="Proton donor" evidence="6">
    <location>
        <position position="549"/>
    </location>
</feature>